<accession>A0A9P0GDR5</accession>
<organism evidence="1 2">
    <name type="scientific">Psylliodes chrysocephalus</name>
    <dbReference type="NCBI Taxonomy" id="3402493"/>
    <lineage>
        <taxon>Eukaryota</taxon>
        <taxon>Metazoa</taxon>
        <taxon>Ecdysozoa</taxon>
        <taxon>Arthropoda</taxon>
        <taxon>Hexapoda</taxon>
        <taxon>Insecta</taxon>
        <taxon>Pterygota</taxon>
        <taxon>Neoptera</taxon>
        <taxon>Endopterygota</taxon>
        <taxon>Coleoptera</taxon>
        <taxon>Polyphaga</taxon>
        <taxon>Cucujiformia</taxon>
        <taxon>Chrysomeloidea</taxon>
        <taxon>Chrysomelidae</taxon>
        <taxon>Galerucinae</taxon>
        <taxon>Alticini</taxon>
        <taxon>Psylliodes</taxon>
    </lineage>
</organism>
<proteinExistence type="predicted"/>
<dbReference type="OrthoDB" id="6782574at2759"/>
<sequence length="105" mass="12226">MSGCVWLPLSASRCVWLPLPAFRRVYLLLAVSIYDWLRLTASGCVYLRLDASGCVWLCVAASNWKSWVLNIEKIYWLMNRKSKLSIENKLLIYKQVLKPVWIYGI</sequence>
<dbReference type="AlphaFoldDB" id="A0A9P0GDR5"/>
<name>A0A9P0GDR5_9CUCU</name>
<evidence type="ECO:0000313" key="1">
    <source>
        <dbReference type="EMBL" id="CAH1107181.1"/>
    </source>
</evidence>
<gene>
    <name evidence="1" type="ORF">PSYICH_LOCUS7910</name>
</gene>
<dbReference type="EMBL" id="OV651832">
    <property type="protein sequence ID" value="CAH1107181.1"/>
    <property type="molecule type" value="Genomic_DNA"/>
</dbReference>
<dbReference type="Proteomes" id="UP001153636">
    <property type="component" value="Chromosome 20"/>
</dbReference>
<reference evidence="1" key="1">
    <citation type="submission" date="2022-01" db="EMBL/GenBank/DDBJ databases">
        <authorList>
            <person name="King R."/>
        </authorList>
    </citation>
    <scope>NUCLEOTIDE SEQUENCE</scope>
</reference>
<keyword evidence="2" id="KW-1185">Reference proteome</keyword>
<evidence type="ECO:0000313" key="2">
    <source>
        <dbReference type="Proteomes" id="UP001153636"/>
    </source>
</evidence>
<protein>
    <submittedName>
        <fullName evidence="1">Uncharacterized protein</fullName>
    </submittedName>
</protein>